<dbReference type="PANTHER" id="PTHR42734:SF5">
    <property type="entry name" value="IRON TRANSPORT SYSTEM ATP-BINDING PROTEIN HI_0361-RELATED"/>
    <property type="match status" value="1"/>
</dbReference>
<evidence type="ECO:0000313" key="7">
    <source>
        <dbReference type="Proteomes" id="UP000642829"/>
    </source>
</evidence>
<evidence type="ECO:0000259" key="5">
    <source>
        <dbReference type="PROSITE" id="PS50893"/>
    </source>
</evidence>
<keyword evidence="3" id="KW-0547">Nucleotide-binding</keyword>
<keyword evidence="2" id="KW-0813">Transport</keyword>
<keyword evidence="7" id="KW-1185">Reference proteome</keyword>
<sequence>MKTLRYHATCGGHHAHESPALVFQNVALGYPGADSSVLSGLNLTLDRGRSIALLGDNGSGKSTLLKSIAGLLRLRQGKISVLGHAVGQCHHQVAYLPQHRDIDWDFPISVQRFVLTGLYIHLGWFRRPGRVQRKAAAEILDRLTLTSLAERRINELSGGQQQRLLLARTLLHGADLLLLDEPFNAVDAENRALVRGVLRGLKAEGKTLVTATHELDFGEDFFDARFRLTDGSLTEEGAP</sequence>
<comment type="caution">
    <text evidence="6">The sequence shown here is derived from an EMBL/GenBank/DDBJ whole genome shotgun (WGS) entry which is preliminary data.</text>
</comment>
<reference evidence="6" key="2">
    <citation type="submission" date="2020-09" db="EMBL/GenBank/DDBJ databases">
        <authorList>
            <person name="Sun Q."/>
            <person name="Kim S."/>
        </authorList>
    </citation>
    <scope>NUCLEOTIDE SEQUENCE</scope>
    <source>
        <strain evidence="6">KCTC 12870</strain>
    </source>
</reference>
<keyword evidence="4" id="KW-0067">ATP-binding</keyword>
<proteinExistence type="inferred from homology"/>
<dbReference type="SMART" id="SM00382">
    <property type="entry name" value="AAA"/>
    <property type="match status" value="1"/>
</dbReference>
<dbReference type="InterPro" id="IPR003439">
    <property type="entry name" value="ABC_transporter-like_ATP-bd"/>
</dbReference>
<name>A0A8J3DBG6_9BACT</name>
<dbReference type="InterPro" id="IPR027417">
    <property type="entry name" value="P-loop_NTPase"/>
</dbReference>
<dbReference type="GO" id="GO:0016887">
    <property type="term" value="F:ATP hydrolysis activity"/>
    <property type="evidence" value="ECO:0007669"/>
    <property type="project" value="InterPro"/>
</dbReference>
<dbReference type="PROSITE" id="PS00211">
    <property type="entry name" value="ABC_TRANSPORTER_1"/>
    <property type="match status" value="1"/>
</dbReference>
<dbReference type="InterPro" id="IPR017871">
    <property type="entry name" value="ABC_transporter-like_CS"/>
</dbReference>
<evidence type="ECO:0000256" key="3">
    <source>
        <dbReference type="ARBA" id="ARBA00022741"/>
    </source>
</evidence>
<protein>
    <recommendedName>
        <fullName evidence="5">ABC transporter domain-containing protein</fullName>
    </recommendedName>
</protein>
<dbReference type="RefSeq" id="WP_189513942.1">
    <property type="nucleotide sequence ID" value="NZ_BMXG01000009.1"/>
</dbReference>
<dbReference type="EMBL" id="BMXG01000009">
    <property type="protein sequence ID" value="GHC00896.1"/>
    <property type="molecule type" value="Genomic_DNA"/>
</dbReference>
<organism evidence="6 7">
    <name type="scientific">Cerasicoccus arenae</name>
    <dbReference type="NCBI Taxonomy" id="424488"/>
    <lineage>
        <taxon>Bacteria</taxon>
        <taxon>Pseudomonadati</taxon>
        <taxon>Verrucomicrobiota</taxon>
        <taxon>Opitutia</taxon>
        <taxon>Puniceicoccales</taxon>
        <taxon>Cerasicoccaceae</taxon>
        <taxon>Cerasicoccus</taxon>
    </lineage>
</organism>
<dbReference type="Gene3D" id="3.40.50.300">
    <property type="entry name" value="P-loop containing nucleotide triphosphate hydrolases"/>
    <property type="match status" value="1"/>
</dbReference>
<evidence type="ECO:0000256" key="2">
    <source>
        <dbReference type="ARBA" id="ARBA00022448"/>
    </source>
</evidence>
<dbReference type="PANTHER" id="PTHR42734">
    <property type="entry name" value="METAL TRANSPORT SYSTEM ATP-BINDING PROTEIN TM_0124-RELATED"/>
    <property type="match status" value="1"/>
</dbReference>
<dbReference type="PROSITE" id="PS50893">
    <property type="entry name" value="ABC_TRANSPORTER_2"/>
    <property type="match status" value="1"/>
</dbReference>
<gene>
    <name evidence="6" type="ORF">GCM10007047_16550</name>
</gene>
<evidence type="ECO:0000313" key="6">
    <source>
        <dbReference type="EMBL" id="GHC00896.1"/>
    </source>
</evidence>
<dbReference type="InterPro" id="IPR003593">
    <property type="entry name" value="AAA+_ATPase"/>
</dbReference>
<evidence type="ECO:0000256" key="4">
    <source>
        <dbReference type="ARBA" id="ARBA00022840"/>
    </source>
</evidence>
<evidence type="ECO:0000256" key="1">
    <source>
        <dbReference type="ARBA" id="ARBA00005417"/>
    </source>
</evidence>
<dbReference type="Pfam" id="PF00005">
    <property type="entry name" value="ABC_tran"/>
    <property type="match status" value="1"/>
</dbReference>
<dbReference type="InterPro" id="IPR050153">
    <property type="entry name" value="Metal_Ion_Import_ABC"/>
</dbReference>
<comment type="similarity">
    <text evidence="1">Belongs to the ABC transporter superfamily.</text>
</comment>
<dbReference type="GO" id="GO:0005524">
    <property type="term" value="F:ATP binding"/>
    <property type="evidence" value="ECO:0007669"/>
    <property type="project" value="UniProtKB-KW"/>
</dbReference>
<reference evidence="6" key="1">
    <citation type="journal article" date="2014" name="Int. J. Syst. Evol. Microbiol.">
        <title>Complete genome sequence of Corynebacterium casei LMG S-19264T (=DSM 44701T), isolated from a smear-ripened cheese.</title>
        <authorList>
            <consortium name="US DOE Joint Genome Institute (JGI-PGF)"/>
            <person name="Walter F."/>
            <person name="Albersmeier A."/>
            <person name="Kalinowski J."/>
            <person name="Ruckert C."/>
        </authorList>
    </citation>
    <scope>NUCLEOTIDE SEQUENCE</scope>
    <source>
        <strain evidence="6">KCTC 12870</strain>
    </source>
</reference>
<accession>A0A8J3DBG6</accession>
<dbReference type="AlphaFoldDB" id="A0A8J3DBG6"/>
<dbReference type="SUPFAM" id="SSF52540">
    <property type="entry name" value="P-loop containing nucleoside triphosphate hydrolases"/>
    <property type="match status" value="1"/>
</dbReference>
<feature type="domain" description="ABC transporter" evidence="5">
    <location>
        <begin position="21"/>
        <end position="239"/>
    </location>
</feature>
<dbReference type="Proteomes" id="UP000642829">
    <property type="component" value="Unassembled WGS sequence"/>
</dbReference>